<keyword evidence="1" id="KW-1133">Transmembrane helix</keyword>
<keyword evidence="3" id="KW-1185">Reference proteome</keyword>
<protein>
    <submittedName>
        <fullName evidence="2">Streptophobe family protein</fullName>
    </submittedName>
</protein>
<comment type="caution">
    <text evidence="2">The sequence shown here is derived from an EMBL/GenBank/DDBJ whole genome shotgun (WGS) entry which is preliminary data.</text>
</comment>
<feature type="transmembrane region" description="Helical" evidence="1">
    <location>
        <begin position="61"/>
        <end position="78"/>
    </location>
</feature>
<evidence type="ECO:0000313" key="3">
    <source>
        <dbReference type="Proteomes" id="UP001592528"/>
    </source>
</evidence>
<name>A0ABV6UVS2_9ACTN</name>
<sequence>MHQGDPPASSGPPPLGPDPAVGPLLLRSFSAALGLVLGVLVAMAALGALGLWLARADTLPGGSFTAVLAATVLMALGTPLTLDGSAGFIAQANAAVEALPLSLSLVGALVAGVAFLRPLRHRAVAHAGELLVRAVMTALLWALAVSLVTLAARHSFAVSTGNTITDQLGSALNASPTVGFRVGLGRAIGFGLLWLLVVLVLTFAVSRSAPLPPRLLRFQNGVRPAGSALLAVLLGYVLVALVAGLVTAMVHGPARDVLAVVVLALPNVAWLAFGLGLGGSWHGHLSTGIGLPMPKVLSEVLRSAGTRDTTVDLGSLARQDARVWVLAALAAVALLCCGAVMGARGARRAEDPGRPALSRHAVGLGLAVAFAMLLIGLLTRVSTAYGLSLLGVGNGASDILGSLTGGSGGSTTLSGSVVLLPDLLRSVLLGALWGAVAGAAGGWFGSRLRRGSARRGRPG</sequence>
<evidence type="ECO:0000256" key="1">
    <source>
        <dbReference type="SAM" id="Phobius"/>
    </source>
</evidence>
<feature type="transmembrane region" description="Helical" evidence="1">
    <location>
        <begin position="323"/>
        <end position="341"/>
    </location>
</feature>
<feature type="transmembrane region" description="Helical" evidence="1">
    <location>
        <begin position="361"/>
        <end position="378"/>
    </location>
</feature>
<keyword evidence="1" id="KW-0812">Transmembrane</keyword>
<feature type="transmembrane region" description="Helical" evidence="1">
    <location>
        <begin position="423"/>
        <end position="445"/>
    </location>
</feature>
<organism evidence="2 3">
    <name type="scientific">Streptacidiphilus cavernicola</name>
    <dbReference type="NCBI Taxonomy" id="3342716"/>
    <lineage>
        <taxon>Bacteria</taxon>
        <taxon>Bacillati</taxon>
        <taxon>Actinomycetota</taxon>
        <taxon>Actinomycetes</taxon>
        <taxon>Kitasatosporales</taxon>
        <taxon>Streptomycetaceae</taxon>
        <taxon>Streptacidiphilus</taxon>
    </lineage>
</organism>
<reference evidence="2 3" key="1">
    <citation type="submission" date="2024-09" db="EMBL/GenBank/DDBJ databases">
        <authorList>
            <person name="Lee S.D."/>
        </authorList>
    </citation>
    <scope>NUCLEOTIDE SEQUENCE [LARGE SCALE GENOMIC DNA]</scope>
    <source>
        <strain evidence="2 3">N1-5</strain>
    </source>
</reference>
<feature type="transmembrane region" description="Helical" evidence="1">
    <location>
        <begin position="227"/>
        <end position="251"/>
    </location>
</feature>
<feature type="transmembrane region" description="Helical" evidence="1">
    <location>
        <begin position="29"/>
        <end position="54"/>
    </location>
</feature>
<keyword evidence="1" id="KW-0472">Membrane</keyword>
<feature type="transmembrane region" description="Helical" evidence="1">
    <location>
        <begin position="257"/>
        <end position="277"/>
    </location>
</feature>
<proteinExistence type="predicted"/>
<gene>
    <name evidence="2" type="ORF">ACEZDJ_30140</name>
</gene>
<feature type="transmembrane region" description="Helical" evidence="1">
    <location>
        <begin position="130"/>
        <end position="152"/>
    </location>
</feature>
<accession>A0ABV6UVS2</accession>
<dbReference type="NCBIfam" id="NF038391">
    <property type="entry name" value="streptophobe"/>
    <property type="match status" value="1"/>
</dbReference>
<dbReference type="Proteomes" id="UP001592528">
    <property type="component" value="Unassembled WGS sequence"/>
</dbReference>
<dbReference type="EMBL" id="JBHEZZ010000022">
    <property type="protein sequence ID" value="MFC1405556.1"/>
    <property type="molecule type" value="Genomic_DNA"/>
</dbReference>
<evidence type="ECO:0000313" key="2">
    <source>
        <dbReference type="EMBL" id="MFC1405556.1"/>
    </source>
</evidence>
<dbReference type="InterPro" id="IPR047724">
    <property type="entry name" value="Streptophobe"/>
</dbReference>
<feature type="transmembrane region" description="Helical" evidence="1">
    <location>
        <begin position="187"/>
        <end position="206"/>
    </location>
</feature>
<feature type="transmembrane region" description="Helical" evidence="1">
    <location>
        <begin position="98"/>
        <end position="118"/>
    </location>
</feature>
<dbReference type="RefSeq" id="WP_030261504.1">
    <property type="nucleotide sequence ID" value="NZ_JBHEZZ010000022.1"/>
</dbReference>
<feature type="transmembrane region" description="Helical" evidence="1">
    <location>
        <begin position="385"/>
        <end position="403"/>
    </location>
</feature>